<feature type="compositionally biased region" description="Low complexity" evidence="1">
    <location>
        <begin position="13"/>
        <end position="26"/>
    </location>
</feature>
<organism evidence="2 3">
    <name type="scientific">Daphnia magna</name>
    <dbReference type="NCBI Taxonomy" id="35525"/>
    <lineage>
        <taxon>Eukaryota</taxon>
        <taxon>Metazoa</taxon>
        <taxon>Ecdysozoa</taxon>
        <taxon>Arthropoda</taxon>
        <taxon>Crustacea</taxon>
        <taxon>Branchiopoda</taxon>
        <taxon>Diplostraca</taxon>
        <taxon>Cladocera</taxon>
        <taxon>Anomopoda</taxon>
        <taxon>Daphniidae</taxon>
        <taxon>Daphnia</taxon>
    </lineage>
</organism>
<gene>
    <name evidence="2" type="ORF">APZ42_000312</name>
</gene>
<dbReference type="EMBL" id="LRGB01004007">
    <property type="protein sequence ID" value="KZS02588.1"/>
    <property type="molecule type" value="Genomic_DNA"/>
</dbReference>
<evidence type="ECO:0000313" key="2">
    <source>
        <dbReference type="EMBL" id="KZS02588.1"/>
    </source>
</evidence>
<dbReference type="AlphaFoldDB" id="A0A164JRN0"/>
<accession>A0A164JRN0</accession>
<sequence length="116" mass="13202">SKATAAILAGTQASSRSSPAPSTSSRHVTEQTNYSLAEESSDEEEEDEEEEDEDEEEEEDGFHARKDAFPIKKENLKNMSTRDERKFVLNLIWTLYSPQYLRLHKNCGTKLHTGRP</sequence>
<proteinExistence type="predicted"/>
<protein>
    <submittedName>
        <fullName evidence="2">Uncharacterized protein</fullName>
    </submittedName>
</protein>
<feature type="region of interest" description="Disordered" evidence="1">
    <location>
        <begin position="1"/>
        <end position="69"/>
    </location>
</feature>
<evidence type="ECO:0000256" key="1">
    <source>
        <dbReference type="SAM" id="MobiDB-lite"/>
    </source>
</evidence>
<reference evidence="2 3" key="1">
    <citation type="submission" date="2016-03" db="EMBL/GenBank/DDBJ databases">
        <title>EvidentialGene: Evidence-directed Construction of Genes on Genomes.</title>
        <authorList>
            <person name="Gilbert D.G."/>
            <person name="Choi J.-H."/>
            <person name="Mockaitis K."/>
            <person name="Colbourne J."/>
            <person name="Pfrender M."/>
        </authorList>
    </citation>
    <scope>NUCLEOTIDE SEQUENCE [LARGE SCALE GENOMIC DNA]</scope>
    <source>
        <strain evidence="2 3">Xinb3</strain>
        <tissue evidence="2">Complete organism</tissue>
    </source>
</reference>
<keyword evidence="3" id="KW-1185">Reference proteome</keyword>
<comment type="caution">
    <text evidence="2">The sequence shown here is derived from an EMBL/GenBank/DDBJ whole genome shotgun (WGS) entry which is preliminary data.</text>
</comment>
<feature type="compositionally biased region" description="Acidic residues" evidence="1">
    <location>
        <begin position="39"/>
        <end position="60"/>
    </location>
</feature>
<dbReference type="Proteomes" id="UP000076858">
    <property type="component" value="Unassembled WGS sequence"/>
</dbReference>
<name>A0A164JRN0_9CRUS</name>
<feature type="non-terminal residue" evidence="2">
    <location>
        <position position="1"/>
    </location>
</feature>
<evidence type="ECO:0000313" key="3">
    <source>
        <dbReference type="Proteomes" id="UP000076858"/>
    </source>
</evidence>